<accession>K1QIZ6</accession>
<dbReference type="GO" id="GO:0006508">
    <property type="term" value="P:proteolysis"/>
    <property type="evidence" value="ECO:0007669"/>
    <property type="project" value="InterPro"/>
</dbReference>
<name>K1QIZ6_MAGGI</name>
<dbReference type="EMBL" id="JH823244">
    <property type="protein sequence ID" value="EKC31159.1"/>
    <property type="molecule type" value="Genomic_DNA"/>
</dbReference>
<dbReference type="GO" id="GO:0004197">
    <property type="term" value="F:cysteine-type endopeptidase activity"/>
    <property type="evidence" value="ECO:0007669"/>
    <property type="project" value="InterPro"/>
</dbReference>
<dbReference type="SUPFAM" id="SSF52129">
    <property type="entry name" value="Caspase-like"/>
    <property type="match status" value="2"/>
</dbReference>
<sequence length="498" mass="56351">MKRMIGRAPLVLSHWRTFNRPIIWSFKVRVGVGVSIIQSFAWDVCHFPFTTMAGNRENEHKSTYCHIMKRGPWRAVHFDWHFGVDQPEKERKGLITERLEIRSMAEKLNFTIYPSAKNILQTRNLTKPDFLRELHRFKELCASEPCGCILMTISSHGEIVKTDDQGGSESFEIFEDNILTHQDSSAFSRDDIKELCASEPCGCILMTISSHGEIVKTDDQGGSESFEIFEDNILTHQDSSAFSRDDSRVPACRAEENSTTDVDTGIRVGYRQENEFQYQDDPLNRSHSTPYLENSVMIYSTPFVKELCVSEPCGCIFLTISAHGTFVKADDQRDGGDLEFVEDCISIPNRELVPIQEIIEACRGEEVDIGHPLDGNKNVGQDQNDDEPNRAHSTPYLENSVIVYSTPFGYSAGSSNKKGSHVWEVLKNTLDEILKQGDEKGPVKLLSWLKETNGVLAKSEMDINDGSKEIRYKPLLSICHTLTREILFAIDKVNKDPV</sequence>
<protein>
    <submittedName>
        <fullName evidence="2">Caspase-14</fullName>
    </submittedName>
</protein>
<feature type="domain" description="Peptidase C14 caspase" evidence="1">
    <location>
        <begin position="89"/>
        <end position="301"/>
    </location>
</feature>
<dbReference type="InterPro" id="IPR029030">
    <property type="entry name" value="Caspase-like_dom_sf"/>
</dbReference>
<reference evidence="2" key="1">
    <citation type="journal article" date="2012" name="Nature">
        <title>The oyster genome reveals stress adaptation and complexity of shell formation.</title>
        <authorList>
            <person name="Zhang G."/>
            <person name="Fang X."/>
            <person name="Guo X."/>
            <person name="Li L."/>
            <person name="Luo R."/>
            <person name="Xu F."/>
            <person name="Yang P."/>
            <person name="Zhang L."/>
            <person name="Wang X."/>
            <person name="Qi H."/>
            <person name="Xiong Z."/>
            <person name="Que H."/>
            <person name="Xie Y."/>
            <person name="Holland P.W."/>
            <person name="Paps J."/>
            <person name="Zhu Y."/>
            <person name="Wu F."/>
            <person name="Chen Y."/>
            <person name="Wang J."/>
            <person name="Peng C."/>
            <person name="Meng J."/>
            <person name="Yang L."/>
            <person name="Liu J."/>
            <person name="Wen B."/>
            <person name="Zhang N."/>
            <person name="Huang Z."/>
            <person name="Zhu Q."/>
            <person name="Feng Y."/>
            <person name="Mount A."/>
            <person name="Hedgecock D."/>
            <person name="Xu Z."/>
            <person name="Liu Y."/>
            <person name="Domazet-Loso T."/>
            <person name="Du Y."/>
            <person name="Sun X."/>
            <person name="Zhang S."/>
            <person name="Liu B."/>
            <person name="Cheng P."/>
            <person name="Jiang X."/>
            <person name="Li J."/>
            <person name="Fan D."/>
            <person name="Wang W."/>
            <person name="Fu W."/>
            <person name="Wang T."/>
            <person name="Wang B."/>
            <person name="Zhang J."/>
            <person name="Peng Z."/>
            <person name="Li Y."/>
            <person name="Li N."/>
            <person name="Wang J."/>
            <person name="Chen M."/>
            <person name="He Y."/>
            <person name="Tan F."/>
            <person name="Song X."/>
            <person name="Zheng Q."/>
            <person name="Huang R."/>
            <person name="Yang H."/>
            <person name="Du X."/>
            <person name="Chen L."/>
            <person name="Yang M."/>
            <person name="Gaffney P.M."/>
            <person name="Wang S."/>
            <person name="Luo L."/>
            <person name="She Z."/>
            <person name="Ming Y."/>
            <person name="Huang W."/>
            <person name="Zhang S."/>
            <person name="Huang B."/>
            <person name="Zhang Y."/>
            <person name="Qu T."/>
            <person name="Ni P."/>
            <person name="Miao G."/>
            <person name="Wang J."/>
            <person name="Wang Q."/>
            <person name="Steinberg C.E."/>
            <person name="Wang H."/>
            <person name="Li N."/>
            <person name="Qian L."/>
            <person name="Zhang G."/>
            <person name="Li Y."/>
            <person name="Yang H."/>
            <person name="Liu X."/>
            <person name="Wang J."/>
            <person name="Yin Y."/>
            <person name="Wang J."/>
        </authorList>
    </citation>
    <scope>NUCLEOTIDE SEQUENCE [LARGE SCALE GENOMIC DNA]</scope>
    <source>
        <strain evidence="2">05x7-T-G4-1.051#20</strain>
    </source>
</reference>
<dbReference type="AlphaFoldDB" id="K1QIZ6"/>
<dbReference type="InterPro" id="IPR011600">
    <property type="entry name" value="Pept_C14_caspase"/>
</dbReference>
<dbReference type="InParanoid" id="K1QIZ6"/>
<proteinExistence type="predicted"/>
<organism evidence="2">
    <name type="scientific">Magallana gigas</name>
    <name type="common">Pacific oyster</name>
    <name type="synonym">Crassostrea gigas</name>
    <dbReference type="NCBI Taxonomy" id="29159"/>
    <lineage>
        <taxon>Eukaryota</taxon>
        <taxon>Metazoa</taxon>
        <taxon>Spiralia</taxon>
        <taxon>Lophotrochozoa</taxon>
        <taxon>Mollusca</taxon>
        <taxon>Bivalvia</taxon>
        <taxon>Autobranchia</taxon>
        <taxon>Pteriomorphia</taxon>
        <taxon>Ostreida</taxon>
        <taxon>Ostreoidea</taxon>
        <taxon>Ostreidae</taxon>
        <taxon>Magallana</taxon>
    </lineage>
</organism>
<dbReference type="Gene3D" id="3.40.50.1460">
    <property type="match status" value="2"/>
</dbReference>
<dbReference type="HOGENOM" id="CLU_547741_0_0_1"/>
<evidence type="ECO:0000313" key="2">
    <source>
        <dbReference type="EMBL" id="EKC31159.1"/>
    </source>
</evidence>
<dbReference type="Pfam" id="PF00656">
    <property type="entry name" value="Peptidase_C14"/>
    <property type="match status" value="1"/>
</dbReference>
<gene>
    <name evidence="2" type="ORF">CGI_10028796</name>
</gene>
<evidence type="ECO:0000259" key="1">
    <source>
        <dbReference type="Pfam" id="PF00656"/>
    </source>
</evidence>